<keyword evidence="3" id="KW-1185">Reference proteome</keyword>
<sequence length="93" mass="9638">MAVSAGALATAAPAVASASTHVSASSHAPASAEGRLAPLPPDWYRQGPYPTKAACDAGLFDAGDDGYTGYSACYYYNGDRSYAPGYYFNVYIP</sequence>
<evidence type="ECO:0000313" key="2">
    <source>
        <dbReference type="EMBL" id="RCG29344.1"/>
    </source>
</evidence>
<reference evidence="2 3" key="1">
    <citation type="submission" date="2018-06" db="EMBL/GenBank/DDBJ databases">
        <title>Sphaerisporangium craniellae sp. nov., isolated from a marine sponge in the South China Sea.</title>
        <authorList>
            <person name="Li L."/>
        </authorList>
    </citation>
    <scope>NUCLEOTIDE SEQUENCE [LARGE SCALE GENOMIC DNA]</scope>
    <source>
        <strain evidence="2 3">CCTCC AA 208026</strain>
    </source>
</reference>
<proteinExistence type="predicted"/>
<gene>
    <name evidence="2" type="ORF">DQ384_19970</name>
</gene>
<keyword evidence="1" id="KW-0732">Signal</keyword>
<evidence type="ECO:0000313" key="3">
    <source>
        <dbReference type="Proteomes" id="UP000253094"/>
    </source>
</evidence>
<comment type="caution">
    <text evidence="2">The sequence shown here is derived from an EMBL/GenBank/DDBJ whole genome shotgun (WGS) entry which is preliminary data.</text>
</comment>
<name>A0A367FGB6_9ACTN</name>
<evidence type="ECO:0000256" key="1">
    <source>
        <dbReference type="SAM" id="SignalP"/>
    </source>
</evidence>
<dbReference type="Proteomes" id="UP000253094">
    <property type="component" value="Unassembled WGS sequence"/>
</dbReference>
<dbReference type="AlphaFoldDB" id="A0A367FGB6"/>
<feature type="signal peptide" evidence="1">
    <location>
        <begin position="1"/>
        <end position="16"/>
    </location>
</feature>
<dbReference type="EMBL" id="QOIL01000011">
    <property type="protein sequence ID" value="RCG29344.1"/>
    <property type="molecule type" value="Genomic_DNA"/>
</dbReference>
<organism evidence="2 3">
    <name type="scientific">Sphaerisporangium album</name>
    <dbReference type="NCBI Taxonomy" id="509200"/>
    <lineage>
        <taxon>Bacteria</taxon>
        <taxon>Bacillati</taxon>
        <taxon>Actinomycetota</taxon>
        <taxon>Actinomycetes</taxon>
        <taxon>Streptosporangiales</taxon>
        <taxon>Streptosporangiaceae</taxon>
        <taxon>Sphaerisporangium</taxon>
    </lineage>
</organism>
<accession>A0A367FGB6</accession>
<protein>
    <submittedName>
        <fullName evidence="2">Uncharacterized protein</fullName>
    </submittedName>
</protein>
<feature type="chain" id="PRO_5039168760" evidence="1">
    <location>
        <begin position="17"/>
        <end position="93"/>
    </location>
</feature>